<proteinExistence type="predicted"/>
<name>A0A511XAI9_9PROT</name>
<comment type="caution">
    <text evidence="1">The sequence shown here is derived from an EMBL/GenBank/DDBJ whole genome shotgun (WGS) entry which is preliminary data.</text>
</comment>
<organism evidence="1 2">
    <name type="scientific">Acetobacter nitrogenifigens DSM 23921 = NBRC 105050</name>
    <dbReference type="NCBI Taxonomy" id="1120919"/>
    <lineage>
        <taxon>Bacteria</taxon>
        <taxon>Pseudomonadati</taxon>
        <taxon>Pseudomonadota</taxon>
        <taxon>Alphaproteobacteria</taxon>
        <taxon>Acetobacterales</taxon>
        <taxon>Acetobacteraceae</taxon>
        <taxon>Acetobacter</taxon>
    </lineage>
</organism>
<sequence length="93" mass="10725">MCDIPTTDAFLIPRHEDVCQLALGFSIQGGPHGTRRLVTETRVFCVTNRVKRRFTPYWFLMCPVSGLIRRRMFTAIREQPESPPSRHPRSALP</sequence>
<dbReference type="Proteomes" id="UP000321635">
    <property type="component" value="Unassembled WGS sequence"/>
</dbReference>
<accession>A0A511XAI9</accession>
<protein>
    <recommendedName>
        <fullName evidence="3">DUF2867 domain-containing protein</fullName>
    </recommendedName>
</protein>
<evidence type="ECO:0000313" key="1">
    <source>
        <dbReference type="EMBL" id="GEN59977.1"/>
    </source>
</evidence>
<dbReference type="AlphaFoldDB" id="A0A511XAI9"/>
<evidence type="ECO:0008006" key="3">
    <source>
        <dbReference type="Google" id="ProtNLM"/>
    </source>
</evidence>
<reference evidence="1 2" key="1">
    <citation type="submission" date="2019-07" db="EMBL/GenBank/DDBJ databases">
        <title>Whole genome shotgun sequence of Acetobacter nitrogenifigens NBRC 105050.</title>
        <authorList>
            <person name="Hosoyama A."/>
            <person name="Uohara A."/>
            <person name="Ohji S."/>
            <person name="Ichikawa N."/>
        </authorList>
    </citation>
    <scope>NUCLEOTIDE SEQUENCE [LARGE SCALE GENOMIC DNA]</scope>
    <source>
        <strain evidence="1 2">NBRC 105050</strain>
    </source>
</reference>
<evidence type="ECO:0000313" key="2">
    <source>
        <dbReference type="Proteomes" id="UP000321635"/>
    </source>
</evidence>
<gene>
    <name evidence="1" type="ORF">ANI02nite_18610</name>
</gene>
<dbReference type="EMBL" id="BJYF01000009">
    <property type="protein sequence ID" value="GEN59977.1"/>
    <property type="molecule type" value="Genomic_DNA"/>
</dbReference>
<keyword evidence="2" id="KW-1185">Reference proteome</keyword>